<keyword evidence="6" id="KW-0411">Iron-sulfur</keyword>
<dbReference type="InterPro" id="IPR051684">
    <property type="entry name" value="Electron_Trans/Redox"/>
</dbReference>
<organism evidence="9 10">
    <name type="scientific">Microbulbifer taiwanensis</name>
    <dbReference type="NCBI Taxonomy" id="986746"/>
    <lineage>
        <taxon>Bacteria</taxon>
        <taxon>Pseudomonadati</taxon>
        <taxon>Pseudomonadota</taxon>
        <taxon>Gammaproteobacteria</taxon>
        <taxon>Cellvibrionales</taxon>
        <taxon>Microbulbiferaceae</taxon>
        <taxon>Microbulbifer</taxon>
    </lineage>
</organism>
<protein>
    <submittedName>
        <fullName evidence="9">Cytochrome c oxidase accessory protein CcoG</fullName>
    </submittedName>
</protein>
<evidence type="ECO:0000313" key="9">
    <source>
        <dbReference type="EMBL" id="MFC6635741.1"/>
    </source>
</evidence>
<dbReference type="PROSITE" id="PS00198">
    <property type="entry name" value="4FE4S_FER_1"/>
    <property type="match status" value="1"/>
</dbReference>
<feature type="transmembrane region" description="Helical" evidence="7">
    <location>
        <begin position="35"/>
        <end position="52"/>
    </location>
</feature>
<dbReference type="InterPro" id="IPR032879">
    <property type="entry name" value="FixG_C"/>
</dbReference>
<feature type="transmembrane region" description="Helical" evidence="7">
    <location>
        <begin position="324"/>
        <end position="343"/>
    </location>
</feature>
<dbReference type="InterPro" id="IPR017900">
    <property type="entry name" value="4Fe4S_Fe_S_CS"/>
</dbReference>
<dbReference type="NCBIfam" id="TIGR02745">
    <property type="entry name" value="ccoG_rdxA_fixG"/>
    <property type="match status" value="1"/>
</dbReference>
<evidence type="ECO:0000256" key="6">
    <source>
        <dbReference type="ARBA" id="ARBA00023014"/>
    </source>
</evidence>
<keyword evidence="10" id="KW-1185">Reference proteome</keyword>
<comment type="caution">
    <text evidence="9">The sequence shown here is derived from an EMBL/GenBank/DDBJ whole genome shotgun (WGS) entry which is preliminary data.</text>
</comment>
<dbReference type="Pfam" id="PF13746">
    <property type="entry name" value="Fer4_18"/>
    <property type="match status" value="1"/>
</dbReference>
<evidence type="ECO:0000256" key="2">
    <source>
        <dbReference type="ARBA" id="ARBA00022485"/>
    </source>
</evidence>
<feature type="domain" description="4Fe-4S ferredoxin-type" evidence="8">
    <location>
        <begin position="247"/>
        <end position="275"/>
    </location>
</feature>
<dbReference type="PANTHER" id="PTHR30176">
    <property type="entry name" value="FERREDOXIN-TYPE PROTEIN NAPH"/>
    <property type="match status" value="1"/>
</dbReference>
<evidence type="ECO:0000256" key="5">
    <source>
        <dbReference type="ARBA" id="ARBA00023004"/>
    </source>
</evidence>
<dbReference type="InterPro" id="IPR014116">
    <property type="entry name" value="Cyt_c_oxidase_cbb3_FixG"/>
</dbReference>
<keyword evidence="1" id="KW-0813">Transport</keyword>
<sequence>MEKIPAVEEFTPTQIHDGKLHVRLVNGRFQNLRRLASWPLIALFFGLVWVQVDGQPWLLFSFEERRILLFGNALSWRDLSLLAGLLIAGAGLLFFLAVAWGRVWCGFACPQSIWTWLFIRIEDLTEGRADKRARQEGAPLGGWRLLSRFGKHLLWLLLALATAVTFTGYFIPIRELLSDAVQLQMSASVAGWLLIMAALTYLNAGLVREKICLHACPYSRFQGVMFDEHTRTVSYDACRGEPRANRRKGDANSGDCIDCGLCVQVCPVGIDIRDGLQAACIDCGACIDACDSVMKRVDRPAGLIRFTAEAELQGGGSRFLRPRLAGYGAVMLVAFSAVLYGFTDTTQLLIEIRRDRGALFTRLDEHTVCNNYRVKVEGFVEGQQLVDVSIAGDDQFELFGSGQIDLAENNASWLPYRICARDLKRPSAKVTFNFSAGSVAASKASTFLAHSL</sequence>
<reference evidence="10" key="1">
    <citation type="journal article" date="2019" name="Int. J. Syst. Evol. Microbiol.">
        <title>The Global Catalogue of Microorganisms (GCM) 10K type strain sequencing project: providing services to taxonomists for standard genome sequencing and annotation.</title>
        <authorList>
            <consortium name="The Broad Institute Genomics Platform"/>
            <consortium name="The Broad Institute Genome Sequencing Center for Infectious Disease"/>
            <person name="Wu L."/>
            <person name="Ma J."/>
        </authorList>
    </citation>
    <scope>NUCLEOTIDE SEQUENCE [LARGE SCALE GENOMIC DNA]</scope>
    <source>
        <strain evidence="10">CGMCC 1.13718</strain>
    </source>
</reference>
<dbReference type="RefSeq" id="WP_193192510.1">
    <property type="nucleotide sequence ID" value="NZ_JACZFR010000029.1"/>
</dbReference>
<feature type="transmembrane region" description="Helical" evidence="7">
    <location>
        <begin position="153"/>
        <end position="171"/>
    </location>
</feature>
<keyword evidence="4" id="KW-0249">Electron transport</keyword>
<name>A0ABW1YT64_9GAMM</name>
<dbReference type="InterPro" id="IPR013783">
    <property type="entry name" value="Ig-like_fold"/>
</dbReference>
<dbReference type="Proteomes" id="UP001596425">
    <property type="component" value="Unassembled WGS sequence"/>
</dbReference>
<dbReference type="PROSITE" id="PS51379">
    <property type="entry name" value="4FE4S_FER_2"/>
    <property type="match status" value="1"/>
</dbReference>
<dbReference type="InterPro" id="IPR017896">
    <property type="entry name" value="4Fe4S_Fe-S-bd"/>
</dbReference>
<evidence type="ECO:0000256" key="1">
    <source>
        <dbReference type="ARBA" id="ARBA00022448"/>
    </source>
</evidence>
<feature type="transmembrane region" description="Helical" evidence="7">
    <location>
        <begin position="183"/>
        <end position="202"/>
    </location>
</feature>
<proteinExistence type="predicted"/>
<keyword evidence="7" id="KW-0472">Membrane</keyword>
<dbReference type="Pfam" id="PF11614">
    <property type="entry name" value="FixG_C"/>
    <property type="match status" value="1"/>
</dbReference>
<evidence type="ECO:0000313" key="10">
    <source>
        <dbReference type="Proteomes" id="UP001596425"/>
    </source>
</evidence>
<evidence type="ECO:0000256" key="7">
    <source>
        <dbReference type="SAM" id="Phobius"/>
    </source>
</evidence>
<evidence type="ECO:0000256" key="3">
    <source>
        <dbReference type="ARBA" id="ARBA00022723"/>
    </source>
</evidence>
<keyword evidence="5" id="KW-0408">Iron</keyword>
<keyword evidence="3" id="KW-0479">Metal-binding</keyword>
<accession>A0ABW1YT64</accession>
<evidence type="ECO:0000259" key="8">
    <source>
        <dbReference type="PROSITE" id="PS51379"/>
    </source>
</evidence>
<dbReference type="Gene3D" id="3.30.70.20">
    <property type="match status" value="1"/>
</dbReference>
<gene>
    <name evidence="9" type="primary">ccoG</name>
    <name evidence="9" type="ORF">ACFQBM_20925</name>
</gene>
<dbReference type="Gene3D" id="2.60.40.10">
    <property type="entry name" value="Immunoglobulins"/>
    <property type="match status" value="1"/>
</dbReference>
<dbReference type="PANTHER" id="PTHR30176:SF3">
    <property type="entry name" value="FERREDOXIN-TYPE PROTEIN NAPH"/>
    <property type="match status" value="1"/>
</dbReference>
<keyword evidence="7" id="KW-0812">Transmembrane</keyword>
<feature type="transmembrane region" description="Helical" evidence="7">
    <location>
        <begin position="79"/>
        <end position="100"/>
    </location>
</feature>
<dbReference type="SUPFAM" id="SSF54862">
    <property type="entry name" value="4Fe-4S ferredoxins"/>
    <property type="match status" value="1"/>
</dbReference>
<keyword evidence="7" id="KW-1133">Transmembrane helix</keyword>
<evidence type="ECO:0000256" key="4">
    <source>
        <dbReference type="ARBA" id="ARBA00022982"/>
    </source>
</evidence>
<dbReference type="EMBL" id="JBHSVR010000001">
    <property type="protein sequence ID" value="MFC6635741.1"/>
    <property type="molecule type" value="Genomic_DNA"/>
</dbReference>
<keyword evidence="2" id="KW-0004">4Fe-4S</keyword>